<dbReference type="PANTHER" id="PTHR43641:SF2">
    <property type="entry name" value="DEHYDRATASE YBIW-RELATED"/>
    <property type="match status" value="1"/>
</dbReference>
<dbReference type="EMBL" id="JBHPKH010000013">
    <property type="protein sequence ID" value="MFC1572354.1"/>
    <property type="molecule type" value="Genomic_DNA"/>
</dbReference>
<keyword evidence="2" id="KW-0456">Lyase</keyword>
<dbReference type="GO" id="GO:0016829">
    <property type="term" value="F:lyase activity"/>
    <property type="evidence" value="ECO:0007669"/>
    <property type="project" value="UniProtKB-KW"/>
</dbReference>
<dbReference type="PANTHER" id="PTHR43641">
    <property type="entry name" value="FORMATE ACETYLTRANSFERASE 3-RELATED"/>
    <property type="match status" value="1"/>
</dbReference>
<feature type="non-terminal residue" evidence="2">
    <location>
        <position position="98"/>
    </location>
</feature>
<reference evidence="2 3" key="1">
    <citation type="submission" date="2024-09" db="EMBL/GenBank/DDBJ databases">
        <authorList>
            <person name="D'Angelo T."/>
        </authorList>
    </citation>
    <scope>NUCLEOTIDE SEQUENCE [LARGE SCALE GENOMIC DNA]</scope>
    <source>
        <strain evidence="2">SAG AM-320-E07</strain>
    </source>
</reference>
<feature type="domain" description="PFL" evidence="1">
    <location>
        <begin position="1"/>
        <end position="98"/>
    </location>
</feature>
<organism evidence="2 3">
    <name type="scientific">Eiseniibacteriota bacterium</name>
    <dbReference type="NCBI Taxonomy" id="2212470"/>
    <lineage>
        <taxon>Bacteria</taxon>
        <taxon>Candidatus Eiseniibacteriota</taxon>
    </lineage>
</organism>
<dbReference type="SUPFAM" id="SSF51998">
    <property type="entry name" value="PFL-like glycyl radical enzymes"/>
    <property type="match status" value="1"/>
</dbReference>
<dbReference type="InterPro" id="IPR051215">
    <property type="entry name" value="GRE"/>
</dbReference>
<dbReference type="InterPro" id="IPR004184">
    <property type="entry name" value="PFL_dom"/>
</dbReference>
<name>A0ABV6YJ71_UNCEI</name>
<evidence type="ECO:0000313" key="3">
    <source>
        <dbReference type="Proteomes" id="UP001593833"/>
    </source>
</evidence>
<keyword evidence="3" id="KW-1185">Reference proteome</keyword>
<dbReference type="PROSITE" id="PS51554">
    <property type="entry name" value="PFL"/>
    <property type="match status" value="1"/>
</dbReference>
<protein>
    <submittedName>
        <fullName evidence="2">Pyruvate formate lyase family protein</fullName>
    </submittedName>
</protein>
<dbReference type="Pfam" id="PF02901">
    <property type="entry name" value="PFL-like"/>
    <property type="match status" value="1"/>
</dbReference>
<evidence type="ECO:0000313" key="2">
    <source>
        <dbReference type="EMBL" id="MFC1572354.1"/>
    </source>
</evidence>
<accession>A0ABV6YJ71</accession>
<keyword evidence="2" id="KW-0670">Pyruvate</keyword>
<proteinExistence type="predicted"/>
<gene>
    <name evidence="2" type="ORF">ACFL6M_02030</name>
</gene>
<sequence length="98" mass="10692">MHILQPSQNVQISRKTPDRFLEEACRVIRKGYGYPSVFNSDGVVKGLVRQGKSIEDAREGGSSGCVESGAFGKEAYILTGYLNLPKLFELALNDGTDP</sequence>
<evidence type="ECO:0000259" key="1">
    <source>
        <dbReference type="PROSITE" id="PS51554"/>
    </source>
</evidence>
<dbReference type="Proteomes" id="UP001593833">
    <property type="component" value="Unassembled WGS sequence"/>
</dbReference>
<comment type="caution">
    <text evidence="2">The sequence shown here is derived from an EMBL/GenBank/DDBJ whole genome shotgun (WGS) entry which is preliminary data.</text>
</comment>
<dbReference type="Gene3D" id="3.20.70.20">
    <property type="match status" value="1"/>
</dbReference>